<dbReference type="HAMAP" id="MF_00528">
    <property type="entry name" value="Maf"/>
    <property type="match status" value="1"/>
</dbReference>
<dbReference type="NCBIfam" id="TIGR00172">
    <property type="entry name" value="maf"/>
    <property type="match status" value="1"/>
</dbReference>
<comment type="similarity">
    <text evidence="3">Belongs to the Maf family. YhdE subfamily.</text>
</comment>
<dbReference type="InterPro" id="IPR003697">
    <property type="entry name" value="Maf-like"/>
</dbReference>
<dbReference type="GO" id="GO:0016787">
    <property type="term" value="F:hydrolase activity"/>
    <property type="evidence" value="ECO:0007669"/>
    <property type="project" value="UniProtKB-KW"/>
</dbReference>
<keyword evidence="5" id="KW-1185">Reference proteome</keyword>
<keyword evidence="3" id="KW-0546">Nucleotide metabolism</keyword>
<proteinExistence type="inferred from homology"/>
<feature type="site" description="Important for substrate specificity" evidence="3">
    <location>
        <position position="69"/>
    </location>
</feature>
<dbReference type="Proteomes" id="UP001470288">
    <property type="component" value="Unassembled WGS sequence"/>
</dbReference>
<comment type="subcellular location">
    <subcellularLocation>
        <location evidence="3">Cytoplasm</location>
    </subcellularLocation>
</comment>
<dbReference type="RefSeq" id="WP_117497222.1">
    <property type="nucleotide sequence ID" value="NZ_JBBMFC010000003.1"/>
</dbReference>
<comment type="catalytic activity">
    <reaction evidence="3">
        <text>UTP + H2O = UMP + diphosphate + H(+)</text>
        <dbReference type="Rhea" id="RHEA:29395"/>
        <dbReference type="ChEBI" id="CHEBI:15377"/>
        <dbReference type="ChEBI" id="CHEBI:15378"/>
        <dbReference type="ChEBI" id="CHEBI:33019"/>
        <dbReference type="ChEBI" id="CHEBI:46398"/>
        <dbReference type="ChEBI" id="CHEBI:57865"/>
        <dbReference type="EC" id="3.6.1.9"/>
    </reaction>
</comment>
<evidence type="ECO:0000256" key="2">
    <source>
        <dbReference type="ARBA" id="ARBA00022801"/>
    </source>
</evidence>
<keyword evidence="2 3" id="KW-0378">Hydrolase</keyword>
<comment type="cofactor">
    <cofactor evidence="1 3">
        <name>a divalent metal cation</name>
        <dbReference type="ChEBI" id="CHEBI:60240"/>
    </cofactor>
</comment>
<feature type="site" description="Important for substrate specificity" evidence="3">
    <location>
        <position position="12"/>
    </location>
</feature>
<gene>
    <name evidence="4" type="ORF">WMO62_02670</name>
</gene>
<dbReference type="PIRSF" id="PIRSF006305">
    <property type="entry name" value="Maf"/>
    <property type="match status" value="1"/>
</dbReference>
<comment type="function">
    <text evidence="3">Nucleoside triphosphate pyrophosphatase that hydrolyzes dTTP and UTP. May have a dual role in cell division arrest and in preventing the incorporation of modified nucleotides into cellular nucleic acids.</text>
</comment>
<sequence length="195" mass="21236">MKKIILASGSPRRRELLTQIGISFEVVKAEGEEKITTDDPEEAVKELAMQKAQEVAGRVDADVVIGADTVVAVDGEIMGKPKDPEDAVRMIHRIQGRDHEVLTGVAVILKKGEVETTINFAETTRVHVFPMTEEEIQAYVASKEPMDKAGAYGIQGLFAAYVSGIEGDYNNVVGLPVGRLYQEVKAIADVDLRTL</sequence>
<comment type="caution">
    <text evidence="3">Lacks conserved residue(s) required for the propagation of feature annotation.</text>
</comment>
<protein>
    <recommendedName>
        <fullName evidence="3">dTTP/UTP pyrophosphatase</fullName>
        <shortName evidence="3">dTTPase/UTPase</shortName>
        <ecNumber evidence="3">3.6.1.9</ecNumber>
    </recommendedName>
    <alternativeName>
        <fullName evidence="3">Nucleoside triphosphate pyrophosphatase</fullName>
    </alternativeName>
    <alternativeName>
        <fullName evidence="3">Nucleotide pyrophosphatase</fullName>
        <shortName evidence="3">Nucleotide PPase</shortName>
    </alternativeName>
</protein>
<evidence type="ECO:0000256" key="3">
    <source>
        <dbReference type="HAMAP-Rule" id="MF_00528"/>
    </source>
</evidence>
<dbReference type="PANTHER" id="PTHR43213:SF5">
    <property type="entry name" value="BIFUNCTIONAL DTTP_UTP PYROPHOSPHATASE_METHYLTRANSFERASE PROTEIN-RELATED"/>
    <property type="match status" value="1"/>
</dbReference>
<evidence type="ECO:0000256" key="1">
    <source>
        <dbReference type="ARBA" id="ARBA00001968"/>
    </source>
</evidence>
<dbReference type="EC" id="3.6.1.9" evidence="3"/>
<name>A0ABV1HXU5_9FIRM</name>
<comment type="catalytic activity">
    <reaction evidence="3">
        <text>dTTP + H2O = dTMP + diphosphate + H(+)</text>
        <dbReference type="Rhea" id="RHEA:28534"/>
        <dbReference type="ChEBI" id="CHEBI:15377"/>
        <dbReference type="ChEBI" id="CHEBI:15378"/>
        <dbReference type="ChEBI" id="CHEBI:33019"/>
        <dbReference type="ChEBI" id="CHEBI:37568"/>
        <dbReference type="ChEBI" id="CHEBI:63528"/>
        <dbReference type="EC" id="3.6.1.9"/>
    </reaction>
</comment>
<dbReference type="Pfam" id="PF02545">
    <property type="entry name" value="Maf"/>
    <property type="match status" value="1"/>
</dbReference>
<dbReference type="CDD" id="cd00555">
    <property type="entry name" value="Maf"/>
    <property type="match status" value="1"/>
</dbReference>
<dbReference type="PANTHER" id="PTHR43213">
    <property type="entry name" value="BIFUNCTIONAL DTTP/UTP PYROPHOSPHATASE/METHYLTRANSFERASE PROTEIN-RELATED"/>
    <property type="match status" value="1"/>
</dbReference>
<comment type="caution">
    <text evidence="4">The sequence shown here is derived from an EMBL/GenBank/DDBJ whole genome shotgun (WGS) entry which is preliminary data.</text>
</comment>
<dbReference type="SUPFAM" id="SSF52972">
    <property type="entry name" value="ITPase-like"/>
    <property type="match status" value="1"/>
</dbReference>
<dbReference type="EMBL" id="JBBMFC010000003">
    <property type="protein sequence ID" value="MEQ2577746.1"/>
    <property type="molecule type" value="Genomic_DNA"/>
</dbReference>
<evidence type="ECO:0000313" key="4">
    <source>
        <dbReference type="EMBL" id="MEQ2577746.1"/>
    </source>
</evidence>
<reference evidence="4 5" key="1">
    <citation type="submission" date="2024-03" db="EMBL/GenBank/DDBJ databases">
        <title>Human intestinal bacterial collection.</title>
        <authorList>
            <person name="Pauvert C."/>
            <person name="Hitch T.C.A."/>
            <person name="Clavel T."/>
        </authorList>
    </citation>
    <scope>NUCLEOTIDE SEQUENCE [LARGE SCALE GENOMIC DNA]</scope>
    <source>
        <strain evidence="4 5">CLA-AA-H78B</strain>
    </source>
</reference>
<feature type="site" description="Important for substrate specificity" evidence="3">
    <location>
        <position position="155"/>
    </location>
</feature>
<accession>A0ABV1HXU5</accession>
<dbReference type="Gene3D" id="3.90.950.10">
    <property type="match status" value="1"/>
</dbReference>
<organism evidence="4 5">
    <name type="scientific">Hominiventricola aquisgranensis</name>
    <dbReference type="NCBI Taxonomy" id="3133164"/>
    <lineage>
        <taxon>Bacteria</taxon>
        <taxon>Bacillati</taxon>
        <taxon>Bacillota</taxon>
        <taxon>Clostridia</taxon>
        <taxon>Lachnospirales</taxon>
        <taxon>Lachnospiraceae</taxon>
        <taxon>Hominiventricola</taxon>
    </lineage>
</organism>
<evidence type="ECO:0000313" key="5">
    <source>
        <dbReference type="Proteomes" id="UP001470288"/>
    </source>
</evidence>
<keyword evidence="3" id="KW-0963">Cytoplasm</keyword>
<dbReference type="InterPro" id="IPR029001">
    <property type="entry name" value="ITPase-like_fam"/>
</dbReference>
<feature type="active site" description="Proton acceptor" evidence="3">
    <location>
        <position position="68"/>
    </location>
</feature>